<proteinExistence type="predicted"/>
<evidence type="ECO:0000256" key="1">
    <source>
        <dbReference type="SAM" id="SignalP"/>
    </source>
</evidence>
<dbReference type="EMBL" id="SDPQ02000003">
    <property type="protein sequence ID" value="KAA1395618.1"/>
    <property type="molecule type" value="Genomic_DNA"/>
</dbReference>
<keyword evidence="1" id="KW-0732">Signal</keyword>
<dbReference type="GO" id="GO:0004180">
    <property type="term" value="F:carboxypeptidase activity"/>
    <property type="evidence" value="ECO:0007669"/>
    <property type="project" value="UniProtKB-KW"/>
</dbReference>
<evidence type="ECO:0000313" key="2">
    <source>
        <dbReference type="EMBL" id="KAA1395618.1"/>
    </source>
</evidence>
<organism evidence="2 3">
    <name type="scientific">Aeromicrobium ginsengisoli</name>
    <dbReference type="NCBI Taxonomy" id="363867"/>
    <lineage>
        <taxon>Bacteria</taxon>
        <taxon>Bacillati</taxon>
        <taxon>Actinomycetota</taxon>
        <taxon>Actinomycetes</taxon>
        <taxon>Propionibacteriales</taxon>
        <taxon>Nocardioidaceae</taxon>
        <taxon>Aeromicrobium</taxon>
    </lineage>
</organism>
<protein>
    <submittedName>
        <fullName evidence="2">Carboxypeptidase regulatory-like domain-containing protein</fullName>
    </submittedName>
</protein>
<accession>A0A5M4FB73</accession>
<dbReference type="Gene3D" id="2.60.40.1120">
    <property type="entry name" value="Carboxypeptidase-like, regulatory domain"/>
    <property type="match status" value="1"/>
</dbReference>
<dbReference type="OrthoDB" id="3775116at2"/>
<comment type="caution">
    <text evidence="2">The sequence shown here is derived from an EMBL/GenBank/DDBJ whole genome shotgun (WGS) entry which is preliminary data.</text>
</comment>
<evidence type="ECO:0000313" key="3">
    <source>
        <dbReference type="Proteomes" id="UP000380867"/>
    </source>
</evidence>
<dbReference type="Gene3D" id="2.60.40.2700">
    <property type="match status" value="1"/>
</dbReference>
<sequence>MNTRGMRRGAPISVLLIVIAITLGALAAGPAQAATSPYAHGTVTAADGSGPIAGITVCATHRNTSGDYGGERCTETAADGTYRIDVTASLYSFTAEQRYLYGDWLPQDYNARKAYSFGATTSRTFNFSLVRGAKISGYLKAPGGGGPGHDVMAVEAYRVDSTGVTRGYANVFSNVGTSGYFEVSKIPPGRYRLKISDNSGTYAWAEQWYPASGTASGGTLFTVTAGQRITGQDAQLTVPGSITIQLLKPTGSSVGGWIDFYDTDGRLLYNAESNYTSRQTIHGLFPGTYKVRASPLNVAGYREWFTWKRTFATANPITVKAEATTTKTMTFHYGTLKATSRPKIHFETYELTASKGTWTPSASSYRYDWLRDGTIVRKQTAAYWYNPTRADVGHRIKVCVTASRTAWASGRSCSDPSRVIKTY</sequence>
<dbReference type="Proteomes" id="UP000380867">
    <property type="component" value="Unassembled WGS sequence"/>
</dbReference>
<reference evidence="2" key="1">
    <citation type="submission" date="2019-09" db="EMBL/GenBank/DDBJ databases">
        <authorList>
            <person name="Li J."/>
        </authorList>
    </citation>
    <scope>NUCLEOTIDE SEQUENCE [LARGE SCALE GENOMIC DNA]</scope>
    <source>
        <strain evidence="2">JCM 14732</strain>
    </source>
</reference>
<dbReference type="AlphaFoldDB" id="A0A5M4FB73"/>
<feature type="chain" id="PRO_5024315377" evidence="1">
    <location>
        <begin position="34"/>
        <end position="423"/>
    </location>
</feature>
<name>A0A5M4FB73_9ACTN</name>
<dbReference type="RefSeq" id="WP_149690278.1">
    <property type="nucleotide sequence ID" value="NZ_SDPQ02000003.1"/>
</dbReference>
<keyword evidence="3" id="KW-1185">Reference proteome</keyword>
<feature type="signal peptide" evidence="1">
    <location>
        <begin position="1"/>
        <end position="33"/>
    </location>
</feature>
<gene>
    <name evidence="2" type="ORF">ESP70_015825</name>
</gene>